<proteinExistence type="predicted"/>
<evidence type="ECO:0000313" key="1">
    <source>
        <dbReference type="EMBL" id="SFN32258.1"/>
    </source>
</evidence>
<protein>
    <submittedName>
        <fullName evidence="1">Uncharacterized protein</fullName>
    </submittedName>
</protein>
<gene>
    <name evidence="1" type="ORF">SAMN05216386_0471</name>
</gene>
<evidence type="ECO:0000313" key="2">
    <source>
        <dbReference type="Proteomes" id="UP000183107"/>
    </source>
</evidence>
<reference evidence="2" key="1">
    <citation type="submission" date="2016-10" db="EMBL/GenBank/DDBJ databases">
        <authorList>
            <person name="Varghese N."/>
        </authorList>
    </citation>
    <scope>NUCLEOTIDE SEQUENCE [LARGE SCALE GENOMIC DNA]</scope>
    <source>
        <strain evidence="2">Nsp8</strain>
    </source>
</reference>
<dbReference type="AlphaFoldDB" id="A0A1I4Y2C7"/>
<dbReference type="Proteomes" id="UP000183107">
    <property type="component" value="Unassembled WGS sequence"/>
</dbReference>
<name>A0A1I4Y2C7_9PROT</name>
<dbReference type="EMBL" id="FOVJ01000001">
    <property type="protein sequence ID" value="SFN32258.1"/>
    <property type="molecule type" value="Genomic_DNA"/>
</dbReference>
<keyword evidence="2" id="KW-1185">Reference proteome</keyword>
<accession>A0A1I4Y2C7</accession>
<sequence length="93" mass="10045">MAKGNSSPVVRLAPATSLLKDKFVEANWAICQTSFIAHFLASTISKQLDAGESVTFDNREAEGLLVVLNNLVERIEGSLSLLDECERAANHGD</sequence>
<organism evidence="1 2">
    <name type="scientific">Nitrosospira briensis</name>
    <dbReference type="NCBI Taxonomy" id="35799"/>
    <lineage>
        <taxon>Bacteria</taxon>
        <taxon>Pseudomonadati</taxon>
        <taxon>Pseudomonadota</taxon>
        <taxon>Betaproteobacteria</taxon>
        <taxon>Nitrosomonadales</taxon>
        <taxon>Nitrosomonadaceae</taxon>
        <taxon>Nitrosospira</taxon>
    </lineage>
</organism>
<dbReference type="RefSeq" id="WP_074794130.1">
    <property type="nucleotide sequence ID" value="NZ_FOVJ01000001.1"/>
</dbReference>